<dbReference type="InterPro" id="IPR012349">
    <property type="entry name" value="Split_barrel_FMN-bd"/>
</dbReference>
<dbReference type="Proteomes" id="UP000015453">
    <property type="component" value="Unassembled WGS sequence"/>
</dbReference>
<dbReference type="OrthoDB" id="46836at2759"/>
<sequence length="74" mass="8439">LEEVVKGNSSSEWEFARNALFSKHPEMIGWPENHHFEVFKLEIENVFLVNWFGGRKTVTVDQYLNASGNGGRAS</sequence>
<gene>
    <name evidence="2" type="ORF">M569_17139</name>
</gene>
<dbReference type="Pfam" id="PF13883">
    <property type="entry name" value="CREG_beta-barrel"/>
    <property type="match status" value="1"/>
</dbReference>
<dbReference type="EMBL" id="AUSU01009964">
    <property type="protein sequence ID" value="EPS57679.1"/>
    <property type="molecule type" value="Genomic_DNA"/>
</dbReference>
<feature type="domain" description="CREG-like beta-barrel" evidence="1">
    <location>
        <begin position="8"/>
        <end position="64"/>
    </location>
</feature>
<dbReference type="SUPFAM" id="SSF50475">
    <property type="entry name" value="FMN-binding split barrel"/>
    <property type="match status" value="1"/>
</dbReference>
<dbReference type="InterPro" id="IPR055343">
    <property type="entry name" value="CREG_beta-barrel"/>
</dbReference>
<evidence type="ECO:0000313" key="2">
    <source>
        <dbReference type="EMBL" id="EPS57679.1"/>
    </source>
</evidence>
<comment type="caution">
    <text evidence="2">The sequence shown here is derived from an EMBL/GenBank/DDBJ whole genome shotgun (WGS) entry which is preliminary data.</text>
</comment>
<evidence type="ECO:0000313" key="3">
    <source>
        <dbReference type="Proteomes" id="UP000015453"/>
    </source>
</evidence>
<protein>
    <recommendedName>
        <fullName evidence="1">CREG-like beta-barrel domain-containing protein</fullName>
    </recommendedName>
</protein>
<evidence type="ECO:0000259" key="1">
    <source>
        <dbReference type="Pfam" id="PF13883"/>
    </source>
</evidence>
<name>S8BTF1_9LAMI</name>
<dbReference type="Gene3D" id="2.30.110.10">
    <property type="entry name" value="Electron Transport, Fmn-binding Protein, Chain A"/>
    <property type="match status" value="1"/>
</dbReference>
<feature type="non-terminal residue" evidence="2">
    <location>
        <position position="1"/>
    </location>
</feature>
<dbReference type="AlphaFoldDB" id="S8BTF1"/>
<organism evidence="2 3">
    <name type="scientific">Genlisea aurea</name>
    <dbReference type="NCBI Taxonomy" id="192259"/>
    <lineage>
        <taxon>Eukaryota</taxon>
        <taxon>Viridiplantae</taxon>
        <taxon>Streptophyta</taxon>
        <taxon>Embryophyta</taxon>
        <taxon>Tracheophyta</taxon>
        <taxon>Spermatophyta</taxon>
        <taxon>Magnoliopsida</taxon>
        <taxon>eudicotyledons</taxon>
        <taxon>Gunneridae</taxon>
        <taxon>Pentapetalae</taxon>
        <taxon>asterids</taxon>
        <taxon>lamiids</taxon>
        <taxon>Lamiales</taxon>
        <taxon>Lentibulariaceae</taxon>
        <taxon>Genlisea</taxon>
    </lineage>
</organism>
<proteinExistence type="predicted"/>
<reference evidence="2 3" key="1">
    <citation type="journal article" date="2013" name="BMC Genomics">
        <title>The miniature genome of a carnivorous plant Genlisea aurea contains a low number of genes and short non-coding sequences.</title>
        <authorList>
            <person name="Leushkin E.V."/>
            <person name="Sutormin R.A."/>
            <person name="Nabieva E.R."/>
            <person name="Penin A.A."/>
            <person name="Kondrashov A.S."/>
            <person name="Logacheva M.D."/>
        </authorList>
    </citation>
    <scope>NUCLEOTIDE SEQUENCE [LARGE SCALE GENOMIC DNA]</scope>
</reference>
<keyword evidence="3" id="KW-1185">Reference proteome</keyword>
<accession>S8BTF1</accession>